<dbReference type="STRING" id="1335616.WDC_0874"/>
<proteinExistence type="predicted"/>
<keyword evidence="2" id="KW-1185">Reference proteome</keyword>
<evidence type="ECO:0000313" key="2">
    <source>
        <dbReference type="Proteomes" id="UP000032279"/>
    </source>
</evidence>
<dbReference type="AlphaFoldDB" id="A0A0D1A731"/>
<dbReference type="PATRIC" id="fig|1335616.4.peg.874"/>
<sequence>MINLALLKYNNFEGDLCGFLVTMIYNEGERNVTEVLHFLERKGCLS</sequence>
<name>A0A0D1A731_9LACO</name>
<gene>
    <name evidence="1" type="ORF">WDC_0874</name>
</gene>
<protein>
    <submittedName>
        <fullName evidence="1">Uncharacterized protein</fullName>
    </submittedName>
</protein>
<dbReference type="Proteomes" id="UP000032279">
    <property type="component" value="Unassembled WGS sequence"/>
</dbReference>
<accession>A0A0D1A731</accession>
<reference evidence="1 2" key="1">
    <citation type="submission" date="2013-08" db="EMBL/GenBank/DDBJ databases">
        <title>Lactobacillus wasatchii sp. WDC04, a late gas producing bacteria isolated from aged chedder cheese.</title>
        <authorList>
            <person name="Oberg C.J."/>
            <person name="Culumber M."/>
            <person name="McMahon D.J."/>
            <person name="Broadbent J.R."/>
            <person name="Oberg T.S."/>
            <person name="Ortaki F."/>
        </authorList>
    </citation>
    <scope>NUCLEOTIDE SEQUENCE [LARGE SCALE GENOMIC DNA]</scope>
    <source>
        <strain evidence="1 2">WDC04</strain>
    </source>
</reference>
<organism evidence="1 2">
    <name type="scientific">Paucilactobacillus wasatchensis</name>
    <dbReference type="NCBI Taxonomy" id="1335616"/>
    <lineage>
        <taxon>Bacteria</taxon>
        <taxon>Bacillati</taxon>
        <taxon>Bacillota</taxon>
        <taxon>Bacilli</taxon>
        <taxon>Lactobacillales</taxon>
        <taxon>Lactobacillaceae</taxon>
        <taxon>Paucilactobacillus</taxon>
    </lineage>
</organism>
<evidence type="ECO:0000313" key="1">
    <source>
        <dbReference type="EMBL" id="KIS03502.1"/>
    </source>
</evidence>
<comment type="caution">
    <text evidence="1">The sequence shown here is derived from an EMBL/GenBank/DDBJ whole genome shotgun (WGS) entry which is preliminary data.</text>
</comment>
<dbReference type="EMBL" id="AWTT01000017">
    <property type="protein sequence ID" value="KIS03502.1"/>
    <property type="molecule type" value="Genomic_DNA"/>
</dbReference>